<accession>C9KJC9</accession>
<evidence type="ECO:0000313" key="1">
    <source>
        <dbReference type="EMBL" id="EEX69995.1"/>
    </source>
</evidence>
<dbReference type="STRING" id="500635.MITSMUL_03126"/>
<protein>
    <submittedName>
        <fullName evidence="1">Uncharacterized protein</fullName>
    </submittedName>
</protein>
<evidence type="ECO:0000313" key="2">
    <source>
        <dbReference type="Proteomes" id="UP000003671"/>
    </source>
</evidence>
<dbReference type="EMBL" id="ABWK02000001">
    <property type="protein sequence ID" value="EEX69995.1"/>
    <property type="molecule type" value="Genomic_DNA"/>
</dbReference>
<organism evidence="1 2">
    <name type="scientific">Mitsuokella multacida DSM 20544</name>
    <dbReference type="NCBI Taxonomy" id="500635"/>
    <lineage>
        <taxon>Bacteria</taxon>
        <taxon>Bacillati</taxon>
        <taxon>Bacillota</taxon>
        <taxon>Negativicutes</taxon>
        <taxon>Selenomonadales</taxon>
        <taxon>Selenomonadaceae</taxon>
        <taxon>Mitsuokella</taxon>
    </lineage>
</organism>
<comment type="caution">
    <text evidence="1">The sequence shown here is derived from an EMBL/GenBank/DDBJ whole genome shotgun (WGS) entry which is preliminary data.</text>
</comment>
<proteinExistence type="predicted"/>
<reference evidence="1" key="1">
    <citation type="submission" date="2009-09" db="EMBL/GenBank/DDBJ databases">
        <authorList>
            <person name="Weinstock G."/>
            <person name="Sodergren E."/>
            <person name="Clifton S."/>
            <person name="Fulton L."/>
            <person name="Fulton B."/>
            <person name="Courtney L."/>
            <person name="Fronick C."/>
            <person name="Harrison M."/>
            <person name="Strong C."/>
            <person name="Farmer C."/>
            <person name="Delahaunty K."/>
            <person name="Markovic C."/>
            <person name="Hall O."/>
            <person name="Minx P."/>
            <person name="Tomlinson C."/>
            <person name="Mitreva M."/>
            <person name="Nelson J."/>
            <person name="Hou S."/>
            <person name="Wollam A."/>
            <person name="Pepin K.H."/>
            <person name="Johnson M."/>
            <person name="Bhonagiri V."/>
            <person name="Nash W.E."/>
            <person name="Warren W."/>
            <person name="Chinwalla A."/>
            <person name="Mardis E.R."/>
            <person name="Wilson R.K."/>
        </authorList>
    </citation>
    <scope>NUCLEOTIDE SEQUENCE [LARGE SCALE GENOMIC DNA]</scope>
    <source>
        <strain evidence="1">DSM 20544</strain>
    </source>
</reference>
<dbReference type="Proteomes" id="UP000003671">
    <property type="component" value="Unassembled WGS sequence"/>
</dbReference>
<dbReference type="HOGENOM" id="CLU_2554516_0_0_9"/>
<name>C9KJC9_9FIRM</name>
<dbReference type="GeneID" id="93480348"/>
<sequence>MKRFIYESYTEYYGNNYITTTKIYAVIPKAARNAIAKAENWDGCHWDAPAVVYSESVEGTTMSDQAATVIDALKAEEYEEDE</sequence>
<dbReference type="AlphaFoldDB" id="C9KJC9"/>
<keyword evidence="2" id="KW-1185">Reference proteome</keyword>
<gene>
    <name evidence="1" type="ORF">MITSMUL_03126</name>
</gene>
<dbReference type="RefSeq" id="WP_005838988.1">
    <property type="nucleotide sequence ID" value="NZ_GG697141.2"/>
</dbReference>